<dbReference type="InterPro" id="IPR018392">
    <property type="entry name" value="LysM"/>
</dbReference>
<feature type="region of interest" description="Disordered" evidence="1">
    <location>
        <begin position="129"/>
        <end position="167"/>
    </location>
</feature>
<comment type="caution">
    <text evidence="4">The sequence shown here is derived from an EMBL/GenBank/DDBJ whole genome shotgun (WGS) entry which is preliminary data.</text>
</comment>
<evidence type="ECO:0000256" key="1">
    <source>
        <dbReference type="SAM" id="MobiDB-lite"/>
    </source>
</evidence>
<dbReference type="EMBL" id="JBHMBH010000027">
    <property type="protein sequence ID" value="MFB9715085.1"/>
    <property type="molecule type" value="Genomic_DNA"/>
</dbReference>
<dbReference type="Proteomes" id="UP001589536">
    <property type="component" value="Unassembled WGS sequence"/>
</dbReference>
<feature type="transmembrane region" description="Helical" evidence="2">
    <location>
        <begin position="99"/>
        <end position="118"/>
    </location>
</feature>
<organism evidence="4 5">
    <name type="scientific">Arthrobacter methylotrophus</name>
    <dbReference type="NCBI Taxonomy" id="121291"/>
    <lineage>
        <taxon>Bacteria</taxon>
        <taxon>Bacillati</taxon>
        <taxon>Actinomycetota</taxon>
        <taxon>Actinomycetes</taxon>
        <taxon>Micrococcales</taxon>
        <taxon>Micrococcaceae</taxon>
        <taxon>Arthrobacter</taxon>
    </lineage>
</organism>
<gene>
    <name evidence="4" type="ORF">ACFFPI_13255</name>
</gene>
<proteinExistence type="predicted"/>
<evidence type="ECO:0000259" key="3">
    <source>
        <dbReference type="PROSITE" id="PS51782"/>
    </source>
</evidence>
<name>A0ABV5USC7_9MICC</name>
<accession>A0ABV5USC7</accession>
<dbReference type="RefSeq" id="WP_345038649.1">
    <property type="nucleotide sequence ID" value="NZ_BAABED010000001.1"/>
</dbReference>
<dbReference type="Gene3D" id="3.10.350.10">
    <property type="entry name" value="LysM domain"/>
    <property type="match status" value="1"/>
</dbReference>
<feature type="domain" description="LysM" evidence="3">
    <location>
        <begin position="201"/>
        <end position="258"/>
    </location>
</feature>
<evidence type="ECO:0000313" key="5">
    <source>
        <dbReference type="Proteomes" id="UP001589536"/>
    </source>
</evidence>
<feature type="transmembrane region" description="Helical" evidence="2">
    <location>
        <begin position="12"/>
        <end position="33"/>
    </location>
</feature>
<dbReference type="CDD" id="cd00118">
    <property type="entry name" value="LysM"/>
    <property type="match status" value="1"/>
</dbReference>
<sequence length="262" mass="27258">MEQIGTPVRNDAAMAATILILGLLLAGTGLILIDQWHSAAERRQEPMFEDLLGFVATAAGLAIVGWWIAAFLLAIATAVLRQSGNDRSATATARLSPPFMRRLAVAILGLNLVGIPLANAAQAAVEPVWSPADGSTPASSAAAQWAPSTGPSAYPPGLPSLEPGPSDIEPNWRPRAPATDLGFLGSRPQRAMEPPASPSQGTVVVSRGDSLWSIAAQQLGPAASDVDIALQWPKWYAANRQVIGDNPGVLIPGQILQPPPLG</sequence>
<dbReference type="InterPro" id="IPR036779">
    <property type="entry name" value="LysM_dom_sf"/>
</dbReference>
<evidence type="ECO:0000256" key="2">
    <source>
        <dbReference type="SAM" id="Phobius"/>
    </source>
</evidence>
<evidence type="ECO:0000313" key="4">
    <source>
        <dbReference type="EMBL" id="MFB9715085.1"/>
    </source>
</evidence>
<keyword evidence="5" id="KW-1185">Reference proteome</keyword>
<keyword evidence="2" id="KW-1133">Transmembrane helix</keyword>
<feature type="transmembrane region" description="Helical" evidence="2">
    <location>
        <begin position="53"/>
        <end position="79"/>
    </location>
</feature>
<dbReference type="PROSITE" id="PS51782">
    <property type="entry name" value="LYSM"/>
    <property type="match status" value="1"/>
</dbReference>
<protein>
    <submittedName>
        <fullName evidence="4">LysM peptidoglycan-binding domain-containing protein</fullName>
    </submittedName>
</protein>
<keyword evidence="2" id="KW-0472">Membrane</keyword>
<feature type="compositionally biased region" description="Low complexity" evidence="1">
    <location>
        <begin position="135"/>
        <end position="149"/>
    </location>
</feature>
<keyword evidence="2" id="KW-0812">Transmembrane</keyword>
<reference evidence="4 5" key="1">
    <citation type="submission" date="2024-09" db="EMBL/GenBank/DDBJ databases">
        <authorList>
            <person name="Sun Q."/>
            <person name="Mori K."/>
        </authorList>
    </citation>
    <scope>NUCLEOTIDE SEQUENCE [LARGE SCALE GENOMIC DNA]</scope>
    <source>
        <strain evidence="4 5">JCM 13519</strain>
    </source>
</reference>